<dbReference type="RefSeq" id="WP_323980441.1">
    <property type="nucleotide sequence ID" value="NZ_JAYKBV010000083.1"/>
</dbReference>
<keyword evidence="6" id="KW-1185">Reference proteome</keyword>
<comment type="caution">
    <text evidence="5">The sequence shown here is derived from an EMBL/GenBank/DDBJ whole genome shotgun (WGS) entry which is preliminary data.</text>
</comment>
<dbReference type="InterPro" id="IPR002543">
    <property type="entry name" value="FtsK_dom"/>
</dbReference>
<dbReference type="Gene3D" id="3.40.50.300">
    <property type="entry name" value="P-loop containing nucleotide triphosphate hydrolases"/>
    <property type="match status" value="1"/>
</dbReference>
<dbReference type="PANTHER" id="PTHR22683">
    <property type="entry name" value="SPORULATION PROTEIN RELATED"/>
    <property type="match status" value="1"/>
</dbReference>
<accession>A0ABU5YDX6</accession>
<evidence type="ECO:0000256" key="1">
    <source>
        <dbReference type="ARBA" id="ARBA00022741"/>
    </source>
</evidence>
<feature type="non-terminal residue" evidence="5">
    <location>
        <position position="1"/>
    </location>
</feature>
<dbReference type="InterPro" id="IPR027417">
    <property type="entry name" value="P-loop_NTPase"/>
</dbReference>
<proteinExistence type="predicted"/>
<feature type="domain" description="FtsK" evidence="4">
    <location>
        <begin position="31"/>
        <end position="91"/>
    </location>
</feature>
<keyword evidence="1 3" id="KW-0547">Nucleotide-binding</keyword>
<sequence length="91" mass="9418">ADVDTIDTSAAWRTRSAAEFLRVPIGVDDQGGPVLLDLKESAQLGMGPHGICIGATGSGKSELLRTLILGLALTHSPDDLSMILVDYKGGA</sequence>
<feature type="binding site" evidence="3">
    <location>
        <begin position="54"/>
        <end position="61"/>
    </location>
    <ligand>
        <name>ATP</name>
        <dbReference type="ChEBI" id="CHEBI:30616"/>
    </ligand>
</feature>
<protein>
    <submittedName>
        <fullName evidence="5">FtsK/SpoIIIE domain-containing protein</fullName>
    </submittedName>
</protein>
<evidence type="ECO:0000313" key="6">
    <source>
        <dbReference type="Proteomes" id="UP001324270"/>
    </source>
</evidence>
<dbReference type="InterPro" id="IPR050206">
    <property type="entry name" value="FtsK/SpoIIIE/SftA"/>
</dbReference>
<dbReference type="Pfam" id="PF01580">
    <property type="entry name" value="FtsK_SpoIIIE"/>
    <property type="match status" value="1"/>
</dbReference>
<name>A0ABU5YDX6_9FLAO</name>
<feature type="non-terminal residue" evidence="5">
    <location>
        <position position="91"/>
    </location>
</feature>
<dbReference type="SUPFAM" id="SSF52540">
    <property type="entry name" value="P-loop containing nucleoside triphosphate hydrolases"/>
    <property type="match status" value="1"/>
</dbReference>
<dbReference type="PROSITE" id="PS50901">
    <property type="entry name" value="FTSK"/>
    <property type="match status" value="1"/>
</dbReference>
<evidence type="ECO:0000256" key="2">
    <source>
        <dbReference type="ARBA" id="ARBA00022840"/>
    </source>
</evidence>
<reference evidence="5 6" key="1">
    <citation type="submission" date="2023-12" db="EMBL/GenBank/DDBJ databases">
        <title>Genomic sequences of Capnocytophaga and Parvimonas strains.</title>
        <authorList>
            <person name="Watt R.M."/>
            <person name="Wang M."/>
            <person name="Yang T."/>
            <person name="Tong W.M."/>
        </authorList>
    </citation>
    <scope>NUCLEOTIDE SEQUENCE [LARGE SCALE GENOMIC DNA]</scope>
    <source>
        <strain evidence="5 6">CCUG 13156</strain>
    </source>
</reference>
<evidence type="ECO:0000256" key="3">
    <source>
        <dbReference type="PROSITE-ProRule" id="PRU00289"/>
    </source>
</evidence>
<gene>
    <name evidence="5" type="ORF">VJJ49_15085</name>
</gene>
<dbReference type="Proteomes" id="UP001324270">
    <property type="component" value="Unassembled WGS sequence"/>
</dbReference>
<dbReference type="EMBL" id="JAYKBV010000083">
    <property type="protein sequence ID" value="MEB3041996.1"/>
    <property type="molecule type" value="Genomic_DNA"/>
</dbReference>
<keyword evidence="2 3" id="KW-0067">ATP-binding</keyword>
<evidence type="ECO:0000313" key="5">
    <source>
        <dbReference type="EMBL" id="MEB3041996.1"/>
    </source>
</evidence>
<evidence type="ECO:0000259" key="4">
    <source>
        <dbReference type="PROSITE" id="PS50901"/>
    </source>
</evidence>
<organism evidence="5 6">
    <name type="scientific">Capnocytophaga gingivalis</name>
    <dbReference type="NCBI Taxonomy" id="1017"/>
    <lineage>
        <taxon>Bacteria</taxon>
        <taxon>Pseudomonadati</taxon>
        <taxon>Bacteroidota</taxon>
        <taxon>Flavobacteriia</taxon>
        <taxon>Flavobacteriales</taxon>
        <taxon>Flavobacteriaceae</taxon>
        <taxon>Capnocytophaga</taxon>
    </lineage>
</organism>
<dbReference type="PANTHER" id="PTHR22683:SF1">
    <property type="entry name" value="TYPE VII SECRETION SYSTEM PROTEIN ESSC"/>
    <property type="match status" value="1"/>
</dbReference>